<dbReference type="RefSeq" id="WP_379905042.1">
    <property type="nucleotide sequence ID" value="NZ_JBHULM010000011.1"/>
</dbReference>
<evidence type="ECO:0000313" key="1">
    <source>
        <dbReference type="EMBL" id="MFD2543299.1"/>
    </source>
</evidence>
<comment type="caution">
    <text evidence="1">The sequence shown here is derived from an EMBL/GenBank/DDBJ whole genome shotgun (WGS) entry which is preliminary data.</text>
</comment>
<name>A0ABW5K2X9_9FLAO</name>
<dbReference type="PROSITE" id="PS51257">
    <property type="entry name" value="PROKAR_LIPOPROTEIN"/>
    <property type="match status" value="1"/>
</dbReference>
<proteinExistence type="predicted"/>
<organism evidence="1 2">
    <name type="scientific">Lacinutrix gracilariae</name>
    <dbReference type="NCBI Taxonomy" id="1747198"/>
    <lineage>
        <taxon>Bacteria</taxon>
        <taxon>Pseudomonadati</taxon>
        <taxon>Bacteroidota</taxon>
        <taxon>Flavobacteriia</taxon>
        <taxon>Flavobacteriales</taxon>
        <taxon>Flavobacteriaceae</taxon>
        <taxon>Lacinutrix</taxon>
    </lineage>
</organism>
<accession>A0ABW5K2X9</accession>
<keyword evidence="2" id="KW-1185">Reference proteome</keyword>
<sequence length="290" mass="30030">MKKIFLLIVSALFMVGCGEDLEFNTPALQGKKDSALWRADYYTAEINSSGQLIISGGRGSETIALKTQSANVGTYLLGGGSSSEASFVSSQDIAYSTNNEPDPIIQIYPADGEIMITEYSESGNAVSGTFWFNAFSDSGLNKVNFSQGVFYEVPISGGGSSSVVVSCDDAVAASAAALAVYQATDATSANYAAVCSAYEAALTQQITSCGDDTGVLQGIIDGLDCTSGTVVPGTCQTCSSTVVPETEYCDNQDGTMTVTVSGFPATTVDLQGISFDDYIAGLETSGMTCN</sequence>
<protein>
    <submittedName>
        <fullName evidence="1">DUF6252 family protein</fullName>
    </submittedName>
</protein>
<dbReference type="Proteomes" id="UP001597467">
    <property type="component" value="Unassembled WGS sequence"/>
</dbReference>
<gene>
    <name evidence="1" type="ORF">ACFSSB_13275</name>
</gene>
<dbReference type="Pfam" id="PF19765">
    <property type="entry name" value="DUF6252"/>
    <property type="match status" value="1"/>
</dbReference>
<dbReference type="EMBL" id="JBHULM010000011">
    <property type="protein sequence ID" value="MFD2543299.1"/>
    <property type="molecule type" value="Genomic_DNA"/>
</dbReference>
<evidence type="ECO:0000313" key="2">
    <source>
        <dbReference type="Proteomes" id="UP001597467"/>
    </source>
</evidence>
<reference evidence="2" key="1">
    <citation type="journal article" date="2019" name="Int. J. Syst. Evol. Microbiol.">
        <title>The Global Catalogue of Microorganisms (GCM) 10K type strain sequencing project: providing services to taxonomists for standard genome sequencing and annotation.</title>
        <authorList>
            <consortium name="The Broad Institute Genomics Platform"/>
            <consortium name="The Broad Institute Genome Sequencing Center for Infectious Disease"/>
            <person name="Wu L."/>
            <person name="Ma J."/>
        </authorList>
    </citation>
    <scope>NUCLEOTIDE SEQUENCE [LARGE SCALE GENOMIC DNA]</scope>
    <source>
        <strain evidence="2">KCTC 42808</strain>
    </source>
</reference>
<dbReference type="InterPro" id="IPR046219">
    <property type="entry name" value="DUF6252"/>
</dbReference>